<dbReference type="EMBL" id="AM920433">
    <property type="protein sequence ID" value="CAP94686.1"/>
    <property type="molecule type" value="Genomic_DNA"/>
</dbReference>
<evidence type="ECO:0000313" key="2">
    <source>
        <dbReference type="Proteomes" id="UP000000724"/>
    </source>
</evidence>
<evidence type="ECO:0000313" key="1">
    <source>
        <dbReference type="EMBL" id="CAP94686.1"/>
    </source>
</evidence>
<keyword evidence="2" id="KW-1185">Reference proteome</keyword>
<proteinExistence type="predicted"/>
<dbReference type="HOGENOM" id="CLU_1778098_0_0_1"/>
<dbReference type="AlphaFoldDB" id="B6HBQ6"/>
<organism evidence="1 2">
    <name type="scientific">Penicillium rubens (strain ATCC 28089 / DSM 1075 / NRRL 1951 / Wisconsin 54-1255)</name>
    <name type="common">Penicillium chrysogenum</name>
    <dbReference type="NCBI Taxonomy" id="500485"/>
    <lineage>
        <taxon>Eukaryota</taxon>
        <taxon>Fungi</taxon>
        <taxon>Dikarya</taxon>
        <taxon>Ascomycota</taxon>
        <taxon>Pezizomycotina</taxon>
        <taxon>Eurotiomycetes</taxon>
        <taxon>Eurotiomycetidae</taxon>
        <taxon>Eurotiales</taxon>
        <taxon>Aspergillaceae</taxon>
        <taxon>Penicillium</taxon>
        <taxon>Penicillium chrysogenum species complex</taxon>
    </lineage>
</organism>
<reference evidence="1 2" key="1">
    <citation type="journal article" date="2008" name="Nat. Biotechnol.">
        <title>Genome sequencing and analysis of the filamentous fungus Penicillium chrysogenum.</title>
        <authorList>
            <person name="van den Berg M.A."/>
            <person name="Albang R."/>
            <person name="Albermann K."/>
            <person name="Badger J.H."/>
            <person name="Daran J.-M."/>
            <person name="Driessen A.J.M."/>
            <person name="Garcia-Estrada C."/>
            <person name="Fedorova N.D."/>
            <person name="Harris D.M."/>
            <person name="Heijne W.H.M."/>
            <person name="Joardar V.S."/>
            <person name="Kiel J.A.K.W."/>
            <person name="Kovalchuk A."/>
            <person name="Martin J.F."/>
            <person name="Nierman W.C."/>
            <person name="Nijland J.G."/>
            <person name="Pronk J.T."/>
            <person name="Roubos J.A."/>
            <person name="van der Klei I.J."/>
            <person name="van Peij N.N.M.E."/>
            <person name="Veenhuis M."/>
            <person name="von Doehren H."/>
            <person name="Wagner C."/>
            <person name="Wortman J.R."/>
            <person name="Bovenberg R.A.L."/>
        </authorList>
    </citation>
    <scope>NUCLEOTIDE SEQUENCE [LARGE SCALE GENOMIC DNA]</scope>
    <source>
        <strain evidence="2">ATCC 28089 / DSM 1075 / NRRL 1951 / Wisconsin 54-1255</strain>
    </source>
</reference>
<dbReference type="OrthoDB" id="10603957at2759"/>
<protein>
    <submittedName>
        <fullName evidence="1">Uncharacterized protein</fullName>
    </submittedName>
</protein>
<gene>
    <name evidence="1" type="ORF">Pc18g04620</name>
    <name evidence="1" type="ORF">PCH_Pc18g04620</name>
</gene>
<sequence>MPMKPLGTVRDKGNRHLSRVEVKSTAPGLRNGAHIAELDGDPRLPSSNRNRYRCNVEVLLRTRHPLRPSPCRGPGNILEYLKSFDKIVDLIFRMLYVLWLNAGDGLVFGSCGEAKYSANPNQAGRCVIGSSDCGAYQVYQINLDNR</sequence>
<dbReference type="Proteomes" id="UP000000724">
    <property type="component" value="Contig Pc00c18"/>
</dbReference>
<dbReference type="VEuPathDB" id="FungiDB:PCH_Pc18g04620"/>
<name>B6HBQ6_PENRW</name>
<accession>B6HBQ6</accession>